<evidence type="ECO:0000313" key="3">
    <source>
        <dbReference type="Proteomes" id="UP000061665"/>
    </source>
</evidence>
<accession>A0AB73FYM3</accession>
<dbReference type="RefSeq" id="WP_059726728.1">
    <property type="nucleotide sequence ID" value="NZ_LOYI01000113.1"/>
</dbReference>
<dbReference type="Proteomes" id="UP000061665">
    <property type="component" value="Unassembled WGS sequence"/>
</dbReference>
<organism evidence="2 3">
    <name type="scientific">Burkholderia ubonensis</name>
    <dbReference type="NCBI Taxonomy" id="101571"/>
    <lineage>
        <taxon>Bacteria</taxon>
        <taxon>Pseudomonadati</taxon>
        <taxon>Pseudomonadota</taxon>
        <taxon>Betaproteobacteria</taxon>
        <taxon>Burkholderiales</taxon>
        <taxon>Burkholderiaceae</taxon>
        <taxon>Burkholderia</taxon>
        <taxon>Burkholderia cepacia complex</taxon>
    </lineage>
</organism>
<reference evidence="2 3" key="1">
    <citation type="submission" date="2015-11" db="EMBL/GenBank/DDBJ databases">
        <title>Expanding the genomic diversity of Burkholderia species for the development of highly accurate diagnostics.</title>
        <authorList>
            <person name="Sahl J."/>
            <person name="Keim P."/>
            <person name="Wagner D."/>
        </authorList>
    </citation>
    <scope>NUCLEOTIDE SEQUENCE [LARGE SCALE GENOMIC DNA]</scope>
    <source>
        <strain evidence="2 3">MSMB2058</strain>
    </source>
</reference>
<protein>
    <recommendedName>
        <fullName evidence="1">Immunity MXAN-0049 protein domain-containing protein</fullName>
    </recommendedName>
</protein>
<evidence type="ECO:0000259" key="1">
    <source>
        <dbReference type="Pfam" id="PF07791"/>
    </source>
</evidence>
<dbReference type="InterPro" id="IPR012433">
    <property type="entry name" value="Imm11"/>
</dbReference>
<dbReference type="AlphaFoldDB" id="A0AB73FYM3"/>
<feature type="domain" description="Immunity MXAN-0049 protein" evidence="1">
    <location>
        <begin position="40"/>
        <end position="180"/>
    </location>
</feature>
<name>A0AB73FYM3_9BURK</name>
<sequence>MNSVYGLRQEDAFQALVQVDDEGEIAYDASVAIRATALCGREFGSNFEPVKLSWGTPRRNKTSDIQTMLSPFLVFSAKAFDALAFLLEGSGQFLPVETPVEGMRGFYVTRVLEDAVDMEASRFKIHPQATVFNKIVLMENRVRNVTIFRPKESPATIFVSEEFKDAAQANKLKGFDFGEIISLSSESSS</sequence>
<evidence type="ECO:0000313" key="2">
    <source>
        <dbReference type="EMBL" id="KVM28599.1"/>
    </source>
</evidence>
<proteinExistence type="predicted"/>
<comment type="caution">
    <text evidence="2">The sequence shown here is derived from an EMBL/GenBank/DDBJ whole genome shotgun (WGS) entry which is preliminary data.</text>
</comment>
<gene>
    <name evidence="2" type="ORF">WJ53_09055</name>
</gene>
<dbReference type="Pfam" id="PF07791">
    <property type="entry name" value="Imm11"/>
    <property type="match status" value="1"/>
</dbReference>
<dbReference type="EMBL" id="LOZE01000083">
    <property type="protein sequence ID" value="KVM28599.1"/>
    <property type="molecule type" value="Genomic_DNA"/>
</dbReference>